<evidence type="ECO:0000313" key="3">
    <source>
        <dbReference type="Proteomes" id="UP000297527"/>
    </source>
</evidence>
<name>A0A4Z1HIT8_9HELO</name>
<feature type="region of interest" description="Disordered" evidence="1">
    <location>
        <begin position="114"/>
        <end position="146"/>
    </location>
</feature>
<feature type="compositionally biased region" description="Basic and acidic residues" evidence="1">
    <location>
        <begin position="36"/>
        <end position="50"/>
    </location>
</feature>
<dbReference type="Proteomes" id="UP000297527">
    <property type="component" value="Unassembled WGS sequence"/>
</dbReference>
<keyword evidence="3" id="KW-1185">Reference proteome</keyword>
<feature type="region of interest" description="Disordered" evidence="1">
    <location>
        <begin position="1"/>
        <end position="70"/>
    </location>
</feature>
<dbReference type="EMBL" id="PQXN01000310">
    <property type="protein sequence ID" value="TGO46700.1"/>
    <property type="molecule type" value="Genomic_DNA"/>
</dbReference>
<protein>
    <submittedName>
        <fullName evidence="2">Uncharacterized protein</fullName>
    </submittedName>
</protein>
<sequence>MRERDESGPPRSHQPQVVPRLSAGNQMTEMMLSYDKPWRKDSGGSRHNDTGVEPPQKQGNMGNQQSFTTHPDYGLRSLIRLLQDLGAYSKMPSCADFWALCSFSVRASFQQRVKLPSQDENSTEQEQRKNTEPRKQWCSGNLPCTN</sequence>
<feature type="compositionally biased region" description="Basic and acidic residues" evidence="1">
    <location>
        <begin position="125"/>
        <end position="135"/>
    </location>
</feature>
<feature type="compositionally biased region" description="Polar residues" evidence="1">
    <location>
        <begin position="57"/>
        <end position="69"/>
    </location>
</feature>
<evidence type="ECO:0000256" key="1">
    <source>
        <dbReference type="SAM" id="MobiDB-lite"/>
    </source>
</evidence>
<gene>
    <name evidence="2" type="ORF">BCON_0311g00050</name>
</gene>
<dbReference type="AlphaFoldDB" id="A0A4Z1HIT8"/>
<comment type="caution">
    <text evidence="2">The sequence shown here is derived from an EMBL/GenBank/DDBJ whole genome shotgun (WGS) entry which is preliminary data.</text>
</comment>
<proteinExistence type="predicted"/>
<accession>A0A4Z1HIT8</accession>
<evidence type="ECO:0000313" key="2">
    <source>
        <dbReference type="EMBL" id="TGO46700.1"/>
    </source>
</evidence>
<reference evidence="2 3" key="1">
    <citation type="submission" date="2017-12" db="EMBL/GenBank/DDBJ databases">
        <title>Comparative genomics of Botrytis spp.</title>
        <authorList>
            <person name="Valero-Jimenez C.A."/>
            <person name="Tapia P."/>
            <person name="Veloso J."/>
            <person name="Silva-Moreno E."/>
            <person name="Staats M."/>
            <person name="Valdes J.H."/>
            <person name="Van Kan J.A.L."/>
        </authorList>
    </citation>
    <scope>NUCLEOTIDE SEQUENCE [LARGE SCALE GENOMIC DNA]</scope>
    <source>
        <strain evidence="2 3">MUCL11595</strain>
    </source>
</reference>
<organism evidence="2 3">
    <name type="scientific">Botryotinia convoluta</name>
    <dbReference type="NCBI Taxonomy" id="54673"/>
    <lineage>
        <taxon>Eukaryota</taxon>
        <taxon>Fungi</taxon>
        <taxon>Dikarya</taxon>
        <taxon>Ascomycota</taxon>
        <taxon>Pezizomycotina</taxon>
        <taxon>Leotiomycetes</taxon>
        <taxon>Helotiales</taxon>
        <taxon>Sclerotiniaceae</taxon>
        <taxon>Botryotinia</taxon>
    </lineage>
</organism>
<dbReference type="OrthoDB" id="10529210at2759"/>